<proteinExistence type="inferred from homology"/>
<dbReference type="GO" id="GO:0006412">
    <property type="term" value="P:translation"/>
    <property type="evidence" value="ECO:0007669"/>
    <property type="project" value="InterPro"/>
</dbReference>
<dbReference type="Gene3D" id="6.20.370.70">
    <property type="match status" value="1"/>
</dbReference>
<feature type="region of interest" description="Disordered" evidence="4">
    <location>
        <begin position="87"/>
        <end position="138"/>
    </location>
</feature>
<dbReference type="InterPro" id="IPR008195">
    <property type="entry name" value="Ribosomal_eL34"/>
</dbReference>
<gene>
    <name evidence="5" type="ORF">B0H17DRAFT_349737</name>
</gene>
<dbReference type="EMBL" id="JARKIE010000280">
    <property type="protein sequence ID" value="KAJ7658447.1"/>
    <property type="molecule type" value="Genomic_DNA"/>
</dbReference>
<sequence length="138" mass="15607">MSPAHLCMTYTKIWGAFDPLRIIAIVPPVGSIGFDNKLFAFWHLQGDAHVKVIYRLETSIKVNEFRDLHTNPRCLLESQVLSLHVRKRQPYNTTSNHRRVVKTPVGSSSTTTSKRSPRPPNAVTVVSDSRIPALRPHQ</sequence>
<dbReference type="AlphaFoldDB" id="A0AAD7G253"/>
<keyword evidence="2" id="KW-0689">Ribosomal protein</keyword>
<organism evidence="5 6">
    <name type="scientific">Mycena rosella</name>
    <name type="common">Pink bonnet</name>
    <name type="synonym">Agaricus rosellus</name>
    <dbReference type="NCBI Taxonomy" id="1033263"/>
    <lineage>
        <taxon>Eukaryota</taxon>
        <taxon>Fungi</taxon>
        <taxon>Dikarya</taxon>
        <taxon>Basidiomycota</taxon>
        <taxon>Agaricomycotina</taxon>
        <taxon>Agaricomycetes</taxon>
        <taxon>Agaricomycetidae</taxon>
        <taxon>Agaricales</taxon>
        <taxon>Marasmiineae</taxon>
        <taxon>Mycenaceae</taxon>
        <taxon>Mycena</taxon>
    </lineage>
</organism>
<name>A0AAD7G253_MYCRO</name>
<evidence type="ECO:0000256" key="1">
    <source>
        <dbReference type="ARBA" id="ARBA00009875"/>
    </source>
</evidence>
<reference evidence="5" key="1">
    <citation type="submission" date="2023-03" db="EMBL/GenBank/DDBJ databases">
        <title>Massive genome expansion in bonnet fungi (Mycena s.s.) driven by repeated elements and novel gene families across ecological guilds.</title>
        <authorList>
            <consortium name="Lawrence Berkeley National Laboratory"/>
            <person name="Harder C.B."/>
            <person name="Miyauchi S."/>
            <person name="Viragh M."/>
            <person name="Kuo A."/>
            <person name="Thoen E."/>
            <person name="Andreopoulos B."/>
            <person name="Lu D."/>
            <person name="Skrede I."/>
            <person name="Drula E."/>
            <person name="Henrissat B."/>
            <person name="Morin E."/>
            <person name="Kohler A."/>
            <person name="Barry K."/>
            <person name="LaButti K."/>
            <person name="Morin E."/>
            <person name="Salamov A."/>
            <person name="Lipzen A."/>
            <person name="Mereny Z."/>
            <person name="Hegedus B."/>
            <person name="Baldrian P."/>
            <person name="Stursova M."/>
            <person name="Weitz H."/>
            <person name="Taylor A."/>
            <person name="Grigoriev I.V."/>
            <person name="Nagy L.G."/>
            <person name="Martin F."/>
            <person name="Kauserud H."/>
        </authorList>
    </citation>
    <scope>NUCLEOTIDE SEQUENCE</scope>
    <source>
        <strain evidence="5">CBHHK067</strain>
    </source>
</reference>
<dbReference type="Pfam" id="PF01199">
    <property type="entry name" value="Ribosomal_L34e"/>
    <property type="match status" value="1"/>
</dbReference>
<evidence type="ECO:0000313" key="5">
    <source>
        <dbReference type="EMBL" id="KAJ7658447.1"/>
    </source>
</evidence>
<evidence type="ECO:0000313" key="6">
    <source>
        <dbReference type="Proteomes" id="UP001221757"/>
    </source>
</evidence>
<keyword evidence="6" id="KW-1185">Reference proteome</keyword>
<evidence type="ECO:0000256" key="2">
    <source>
        <dbReference type="ARBA" id="ARBA00022980"/>
    </source>
</evidence>
<dbReference type="GO" id="GO:0003735">
    <property type="term" value="F:structural constituent of ribosome"/>
    <property type="evidence" value="ECO:0007669"/>
    <property type="project" value="InterPro"/>
</dbReference>
<accession>A0AAD7G253</accession>
<dbReference type="Proteomes" id="UP001221757">
    <property type="component" value="Unassembled WGS sequence"/>
</dbReference>
<dbReference type="GO" id="GO:1990904">
    <property type="term" value="C:ribonucleoprotein complex"/>
    <property type="evidence" value="ECO:0007669"/>
    <property type="project" value="UniProtKB-KW"/>
</dbReference>
<protein>
    <submittedName>
        <fullName evidence="5">Uncharacterized protein</fullName>
    </submittedName>
</protein>
<comment type="similarity">
    <text evidence="1">Belongs to the eukaryotic ribosomal protein eL34 family.</text>
</comment>
<comment type="caution">
    <text evidence="5">The sequence shown here is derived from an EMBL/GenBank/DDBJ whole genome shotgun (WGS) entry which is preliminary data.</text>
</comment>
<keyword evidence="3" id="KW-0687">Ribonucleoprotein</keyword>
<dbReference type="GO" id="GO:0005840">
    <property type="term" value="C:ribosome"/>
    <property type="evidence" value="ECO:0007669"/>
    <property type="project" value="UniProtKB-KW"/>
</dbReference>
<evidence type="ECO:0000256" key="4">
    <source>
        <dbReference type="SAM" id="MobiDB-lite"/>
    </source>
</evidence>
<evidence type="ECO:0000256" key="3">
    <source>
        <dbReference type="ARBA" id="ARBA00023274"/>
    </source>
</evidence>